<accession>A0A1N7KTP9</accession>
<dbReference type="PANTHER" id="PTHR45138">
    <property type="entry name" value="REGULATORY COMPONENTS OF SENSORY TRANSDUCTION SYSTEM"/>
    <property type="match status" value="1"/>
</dbReference>
<gene>
    <name evidence="6" type="ORF">SAMN05421686_10383</name>
</gene>
<feature type="transmembrane region" description="Helical" evidence="4">
    <location>
        <begin position="337"/>
        <end position="355"/>
    </location>
</feature>
<evidence type="ECO:0000256" key="3">
    <source>
        <dbReference type="ARBA" id="ARBA00034247"/>
    </source>
</evidence>
<feature type="transmembrane region" description="Helical" evidence="4">
    <location>
        <begin position="215"/>
        <end position="232"/>
    </location>
</feature>
<evidence type="ECO:0000259" key="5">
    <source>
        <dbReference type="PROSITE" id="PS50887"/>
    </source>
</evidence>
<keyword evidence="7" id="KW-1185">Reference proteome</keyword>
<feature type="transmembrane region" description="Helical" evidence="4">
    <location>
        <begin position="309"/>
        <end position="330"/>
    </location>
</feature>
<dbReference type="InterPro" id="IPR029787">
    <property type="entry name" value="Nucleotide_cyclase"/>
</dbReference>
<comment type="catalytic activity">
    <reaction evidence="3">
        <text>2 GTP = 3',3'-c-di-GMP + 2 diphosphate</text>
        <dbReference type="Rhea" id="RHEA:24898"/>
        <dbReference type="ChEBI" id="CHEBI:33019"/>
        <dbReference type="ChEBI" id="CHEBI:37565"/>
        <dbReference type="ChEBI" id="CHEBI:58805"/>
        <dbReference type="EC" id="2.7.7.65"/>
    </reaction>
</comment>
<evidence type="ECO:0000256" key="2">
    <source>
        <dbReference type="ARBA" id="ARBA00012528"/>
    </source>
</evidence>
<keyword evidence="4" id="KW-0812">Transmembrane</keyword>
<dbReference type="PANTHER" id="PTHR45138:SF9">
    <property type="entry name" value="DIGUANYLATE CYCLASE DGCM-RELATED"/>
    <property type="match status" value="1"/>
</dbReference>
<dbReference type="InterPro" id="IPR011623">
    <property type="entry name" value="7TMR_DISM_rcpt_extracell_dom1"/>
</dbReference>
<evidence type="ECO:0000256" key="4">
    <source>
        <dbReference type="SAM" id="Phobius"/>
    </source>
</evidence>
<organism evidence="6 7">
    <name type="scientific">Thalassolituus maritimus</name>
    <dbReference type="NCBI Taxonomy" id="484498"/>
    <lineage>
        <taxon>Bacteria</taxon>
        <taxon>Pseudomonadati</taxon>
        <taxon>Pseudomonadota</taxon>
        <taxon>Gammaproteobacteria</taxon>
        <taxon>Oceanospirillales</taxon>
        <taxon>Oceanospirillaceae</taxon>
        <taxon>Thalassolituus</taxon>
    </lineage>
</organism>
<dbReference type="Pfam" id="PF07696">
    <property type="entry name" value="7TMR-DISMED2"/>
    <property type="match status" value="1"/>
</dbReference>
<dbReference type="FunFam" id="3.30.70.270:FF:000001">
    <property type="entry name" value="Diguanylate cyclase domain protein"/>
    <property type="match status" value="1"/>
</dbReference>
<sequence>MTDYLNLPSLDYPDMRLTLFLVLLFCMPTQALTVITGNSFEHYNLEGGLEYRLQASPDRPQMNTDWEVARDTLTFGFNPDNLWIRFAVRNTSSETQNLILDFPYPLLDEVDVYIKDESGNETLHQLGDTRPASAQKIQHPHLLADFRLPAMSEHQIIVRVKTEATLNVPLTLWAQSAFVSSSVRTTVFDMMMYGILVGIALYHLLLFAQLREPSYFWYSAFLITLVSIFAYFQGYINAYAFESLRRHSNHFLSWSYALVALSCIFYIQRTLDLPRSRPGYSKALNAVIASGVILAIAAMYIPYSLSIKLLTGYAIFATLVVISSQAIRVLDQYEPAYYGFSASAFLLIGMGITILEKTGLIVSTPVTRSAGDVGFTIMAIFYALLLSQRMRWEQHKRHKAELAVRLSNAELLQTQQKLNKKLDVLVRERTVELEKTNEQLHQASITDPLTGLFNRRHFDQEFQRLHQDATYDGSSLSLILLDIDHFKAINDHYGHPAGDACLIDIANRIQSVAKNFDAVCARYGGEEFIILMADEDLSTARAAAQTLLSLIREVPVSVSGHSIRVTASIGVIARQPGSSDETDTLLKAADELLYQAKSQGRDQICSPESTNVPL</sequence>
<dbReference type="Pfam" id="PF07695">
    <property type="entry name" value="7TMR-DISM_7TM"/>
    <property type="match status" value="1"/>
</dbReference>
<feature type="transmembrane region" description="Helical" evidence="4">
    <location>
        <begin position="283"/>
        <end position="303"/>
    </location>
</feature>
<dbReference type="CDD" id="cd01949">
    <property type="entry name" value="GGDEF"/>
    <property type="match status" value="1"/>
</dbReference>
<dbReference type="InterPro" id="IPR050469">
    <property type="entry name" value="Diguanylate_Cyclase"/>
</dbReference>
<dbReference type="InterPro" id="IPR000160">
    <property type="entry name" value="GGDEF_dom"/>
</dbReference>
<feature type="domain" description="GGDEF" evidence="5">
    <location>
        <begin position="474"/>
        <end position="609"/>
    </location>
</feature>
<dbReference type="InterPro" id="IPR011622">
    <property type="entry name" value="7TMR_DISM_rcpt_extracell_dom2"/>
</dbReference>
<keyword evidence="4" id="KW-1133">Transmembrane helix</keyword>
<dbReference type="PROSITE" id="PS50887">
    <property type="entry name" value="GGDEF"/>
    <property type="match status" value="1"/>
</dbReference>
<feature type="transmembrane region" description="Helical" evidence="4">
    <location>
        <begin position="252"/>
        <end position="271"/>
    </location>
</feature>
<dbReference type="SUPFAM" id="SSF55073">
    <property type="entry name" value="Nucleotide cyclase"/>
    <property type="match status" value="1"/>
</dbReference>
<dbReference type="EC" id="2.7.7.65" evidence="2"/>
<dbReference type="EMBL" id="FTOH01000003">
    <property type="protein sequence ID" value="SIS64866.1"/>
    <property type="molecule type" value="Genomic_DNA"/>
</dbReference>
<feature type="transmembrane region" description="Helical" evidence="4">
    <location>
        <begin position="367"/>
        <end position="387"/>
    </location>
</feature>
<evidence type="ECO:0000313" key="7">
    <source>
        <dbReference type="Proteomes" id="UP000185639"/>
    </source>
</evidence>
<dbReference type="Gene3D" id="2.60.40.2380">
    <property type="match status" value="1"/>
</dbReference>
<feature type="transmembrane region" description="Helical" evidence="4">
    <location>
        <begin position="190"/>
        <end position="208"/>
    </location>
</feature>
<dbReference type="OrthoDB" id="5289013at2"/>
<evidence type="ECO:0000256" key="1">
    <source>
        <dbReference type="ARBA" id="ARBA00001946"/>
    </source>
</evidence>
<dbReference type="STRING" id="484498.SAMN05421686_10383"/>
<proteinExistence type="predicted"/>
<dbReference type="Pfam" id="PF00990">
    <property type="entry name" value="GGDEF"/>
    <property type="match status" value="1"/>
</dbReference>
<dbReference type="GO" id="GO:0052621">
    <property type="term" value="F:diguanylate cyclase activity"/>
    <property type="evidence" value="ECO:0007669"/>
    <property type="project" value="UniProtKB-EC"/>
</dbReference>
<comment type="cofactor">
    <cofactor evidence="1">
        <name>Mg(2+)</name>
        <dbReference type="ChEBI" id="CHEBI:18420"/>
    </cofactor>
</comment>
<dbReference type="SMART" id="SM00267">
    <property type="entry name" value="GGDEF"/>
    <property type="match status" value="1"/>
</dbReference>
<dbReference type="Proteomes" id="UP000185639">
    <property type="component" value="Unassembled WGS sequence"/>
</dbReference>
<reference evidence="7" key="1">
    <citation type="submission" date="2017-01" db="EMBL/GenBank/DDBJ databases">
        <authorList>
            <person name="Varghese N."/>
            <person name="Submissions S."/>
        </authorList>
    </citation>
    <scope>NUCLEOTIDE SEQUENCE [LARGE SCALE GENOMIC DNA]</scope>
    <source>
        <strain evidence="7">DSM 24913</strain>
    </source>
</reference>
<dbReference type="AlphaFoldDB" id="A0A1N7KTP9"/>
<name>A0A1N7KTP9_9GAMM</name>
<protein>
    <recommendedName>
        <fullName evidence="2">diguanylate cyclase</fullName>
        <ecNumber evidence="2">2.7.7.65</ecNumber>
    </recommendedName>
</protein>
<keyword evidence="4" id="KW-0472">Membrane</keyword>
<evidence type="ECO:0000313" key="6">
    <source>
        <dbReference type="EMBL" id="SIS64866.1"/>
    </source>
</evidence>
<dbReference type="InterPro" id="IPR043128">
    <property type="entry name" value="Rev_trsase/Diguanyl_cyclase"/>
</dbReference>
<dbReference type="NCBIfam" id="TIGR00254">
    <property type="entry name" value="GGDEF"/>
    <property type="match status" value="1"/>
</dbReference>
<dbReference type="Gene3D" id="3.30.70.270">
    <property type="match status" value="1"/>
</dbReference>